<evidence type="ECO:0000256" key="2">
    <source>
        <dbReference type="ARBA" id="ARBA00022692"/>
    </source>
</evidence>
<evidence type="ECO:0000313" key="7">
    <source>
        <dbReference type="EMBL" id="KAA5532346.1"/>
    </source>
</evidence>
<keyword evidence="3 5" id="KW-1133">Transmembrane helix</keyword>
<evidence type="ECO:0000259" key="6">
    <source>
        <dbReference type="Pfam" id="PF04138"/>
    </source>
</evidence>
<keyword evidence="4 5" id="KW-0472">Membrane</keyword>
<proteinExistence type="predicted"/>
<dbReference type="Proteomes" id="UP000323632">
    <property type="component" value="Unassembled WGS sequence"/>
</dbReference>
<name>A0A5M6CAZ8_9BACT</name>
<feature type="transmembrane region" description="Helical" evidence="5">
    <location>
        <begin position="53"/>
        <end position="72"/>
    </location>
</feature>
<feature type="domain" description="GtrA/DPMS transmembrane" evidence="6">
    <location>
        <begin position="53"/>
        <end position="179"/>
    </location>
</feature>
<dbReference type="Pfam" id="PF04138">
    <property type="entry name" value="GtrA_DPMS_TM"/>
    <property type="match status" value="1"/>
</dbReference>
<evidence type="ECO:0000256" key="5">
    <source>
        <dbReference type="SAM" id="Phobius"/>
    </source>
</evidence>
<comment type="caution">
    <text evidence="7">The sequence shown here is derived from an EMBL/GenBank/DDBJ whole genome shotgun (WGS) entry which is preliminary data.</text>
</comment>
<evidence type="ECO:0000256" key="4">
    <source>
        <dbReference type="ARBA" id="ARBA00023136"/>
    </source>
</evidence>
<evidence type="ECO:0000256" key="3">
    <source>
        <dbReference type="ARBA" id="ARBA00022989"/>
    </source>
</evidence>
<sequence>MSFSLNLRPRETFFVKHYSKSRKIAFVRDTIIGIIDFFYPLAKRWVPVQTFRYIACGGSVTVLGLLVYFLSYNYLFKTEFIYVDGIQVNRYIAAYIVSFCVSFPIGFFLSKFVVFQESHLKGRVQLFRFATLQGINIGLNYVLLHFFAGFCGFWATPSQTLTTALLAVFSYFFQRHISFRTKKDPEIVGIPAIEEEKG</sequence>
<feature type="transmembrane region" description="Helical" evidence="5">
    <location>
        <begin position="92"/>
        <end position="114"/>
    </location>
</feature>
<dbReference type="GO" id="GO:0016020">
    <property type="term" value="C:membrane"/>
    <property type="evidence" value="ECO:0007669"/>
    <property type="project" value="UniProtKB-SubCell"/>
</dbReference>
<dbReference type="GO" id="GO:0000271">
    <property type="term" value="P:polysaccharide biosynthetic process"/>
    <property type="evidence" value="ECO:0007669"/>
    <property type="project" value="InterPro"/>
</dbReference>
<organism evidence="7 8">
    <name type="scientific">Taibaiella lutea</name>
    <dbReference type="NCBI Taxonomy" id="2608001"/>
    <lineage>
        <taxon>Bacteria</taxon>
        <taxon>Pseudomonadati</taxon>
        <taxon>Bacteroidota</taxon>
        <taxon>Chitinophagia</taxon>
        <taxon>Chitinophagales</taxon>
        <taxon>Chitinophagaceae</taxon>
        <taxon>Taibaiella</taxon>
    </lineage>
</organism>
<reference evidence="7 8" key="1">
    <citation type="submission" date="2019-09" db="EMBL/GenBank/DDBJ databases">
        <title>Genome sequence and assembly of Taibaiella sp.</title>
        <authorList>
            <person name="Chhetri G."/>
        </authorList>
    </citation>
    <scope>NUCLEOTIDE SEQUENCE [LARGE SCALE GENOMIC DNA]</scope>
    <source>
        <strain evidence="7 8">KVB11</strain>
    </source>
</reference>
<accession>A0A5M6CAZ8</accession>
<feature type="transmembrane region" description="Helical" evidence="5">
    <location>
        <begin position="154"/>
        <end position="173"/>
    </location>
</feature>
<dbReference type="InterPro" id="IPR007267">
    <property type="entry name" value="GtrA_DPMS_TM"/>
</dbReference>
<dbReference type="EMBL" id="VWSH01000004">
    <property type="protein sequence ID" value="KAA5532346.1"/>
    <property type="molecule type" value="Genomic_DNA"/>
</dbReference>
<protein>
    <submittedName>
        <fullName evidence="7">GtrA family protein</fullName>
    </submittedName>
</protein>
<comment type="subcellular location">
    <subcellularLocation>
        <location evidence="1">Membrane</location>
        <topology evidence="1">Multi-pass membrane protein</topology>
    </subcellularLocation>
</comment>
<keyword evidence="2 5" id="KW-0812">Transmembrane</keyword>
<evidence type="ECO:0000256" key="1">
    <source>
        <dbReference type="ARBA" id="ARBA00004141"/>
    </source>
</evidence>
<evidence type="ECO:0000313" key="8">
    <source>
        <dbReference type="Proteomes" id="UP000323632"/>
    </source>
</evidence>
<gene>
    <name evidence="7" type="ORF">F0919_16260</name>
</gene>
<dbReference type="AlphaFoldDB" id="A0A5M6CAZ8"/>
<keyword evidence="8" id="KW-1185">Reference proteome</keyword>
<feature type="transmembrane region" description="Helical" evidence="5">
    <location>
        <begin position="126"/>
        <end position="148"/>
    </location>
</feature>